<dbReference type="PROSITE" id="PS51257">
    <property type="entry name" value="PROKAR_LIPOPROTEIN"/>
    <property type="match status" value="1"/>
</dbReference>
<dbReference type="OrthoDB" id="5481035at2"/>
<protein>
    <recommendedName>
        <fullName evidence="3">Right handed beta helix domain-containing protein</fullName>
    </recommendedName>
</protein>
<reference evidence="1 2" key="1">
    <citation type="submission" date="2015-07" db="EMBL/GenBank/DDBJ databases">
        <title>Genome analysis of myxobacterium Chondromyces crocatus Cm c5 reveals a high potential for natural compound synthesis and the genetic basis for the loss of fruiting body formation.</title>
        <authorList>
            <person name="Zaburannyi N."/>
            <person name="Bunk B."/>
            <person name="Maier J."/>
            <person name="Overmann J."/>
            <person name="Mueller R."/>
        </authorList>
    </citation>
    <scope>NUCLEOTIDE SEQUENCE [LARGE SCALE GENOMIC DNA]</scope>
    <source>
        <strain evidence="1 2">Cm c5</strain>
    </source>
</reference>
<dbReference type="Gene3D" id="2.160.20.10">
    <property type="entry name" value="Single-stranded right-handed beta-helix, Pectin lyase-like"/>
    <property type="match status" value="1"/>
</dbReference>
<name>A0A0K1EJY9_CHOCO</name>
<dbReference type="Proteomes" id="UP000067626">
    <property type="component" value="Chromosome"/>
</dbReference>
<evidence type="ECO:0008006" key="3">
    <source>
        <dbReference type="Google" id="ProtNLM"/>
    </source>
</evidence>
<evidence type="ECO:0000313" key="1">
    <source>
        <dbReference type="EMBL" id="AKT41002.1"/>
    </source>
</evidence>
<dbReference type="STRING" id="52.CMC5_051590"/>
<gene>
    <name evidence="1" type="ORF">CMC5_051590</name>
</gene>
<dbReference type="RefSeq" id="WP_050432845.1">
    <property type="nucleotide sequence ID" value="NZ_CP012159.1"/>
</dbReference>
<accession>A0A0K1EJY9</accession>
<dbReference type="InterPro" id="IPR011050">
    <property type="entry name" value="Pectin_lyase_fold/virulence"/>
</dbReference>
<organism evidence="1 2">
    <name type="scientific">Chondromyces crocatus</name>
    <dbReference type="NCBI Taxonomy" id="52"/>
    <lineage>
        <taxon>Bacteria</taxon>
        <taxon>Pseudomonadati</taxon>
        <taxon>Myxococcota</taxon>
        <taxon>Polyangia</taxon>
        <taxon>Polyangiales</taxon>
        <taxon>Polyangiaceae</taxon>
        <taxon>Chondromyces</taxon>
    </lineage>
</organism>
<evidence type="ECO:0000313" key="2">
    <source>
        <dbReference type="Proteomes" id="UP000067626"/>
    </source>
</evidence>
<dbReference type="KEGG" id="ccro:CMC5_051590"/>
<dbReference type="SUPFAM" id="SSF51126">
    <property type="entry name" value="Pectin lyase-like"/>
    <property type="match status" value="1"/>
</dbReference>
<proteinExistence type="predicted"/>
<dbReference type="EMBL" id="CP012159">
    <property type="protein sequence ID" value="AKT41002.1"/>
    <property type="molecule type" value="Genomic_DNA"/>
</dbReference>
<sequence length="615" mass="65377">MRAAGVEHVRSRTWTHGLSIVALALFGAGCGIQTEENIDAEEFDEREEAAGTTYQVGPSRQYKKLADVANLLQPGDIVQVDGNATYAGNIRFSRHGTASQKITIRGVRVNGKRPVLSGGTNTVELAGNHYVFEGFDVTGGSSRCIFHHAHGITIRDAVVHDCPAHGILGADADSGSLLMEYVEVYACGSGTTRHPVYIATDETAYPGSVFRMQHCYIHDATGGNAVKSRAERNEIYYNWIEGGHYKELELIGPDGQRENLAREDGDVVGNVFRKTHNQFVVRVGGDGTGQSWGRYRFVNNTFLLKQGSSAAIHAFDGIESIELHNNIFHRVGGGGVQVLRDDGTWSTGNPIFVGAKNAVPQGSTVPTSLSQTITQNDPGFVNPGARDFRLSSSSPLRDIGVMTTQGPSGRPFPAPLALPLYHPPTGAIQALGAASARPVVGLIDLGAYEFGTGGSNPWPPDPPASCKVASTGVWTNTALATQTGTFTVTWNVTPSSSSIDGAVGLSRGAQTVWSGLAAIVLFDLSGRILVRNGATYQAATPFTYGGGQTYKVKMVVNVPNRKYSVYVQAPGGAETLLANQFSFRSEQTGASQLNNWTVVQDAGTGSISACDVTLQ</sequence>
<dbReference type="InterPro" id="IPR012334">
    <property type="entry name" value="Pectin_lyas_fold"/>
</dbReference>
<dbReference type="AlphaFoldDB" id="A0A0K1EJY9"/>
<keyword evidence="2" id="KW-1185">Reference proteome</keyword>